<proteinExistence type="predicted"/>
<name>A0A0S4JAN7_BODSA</name>
<sequence length="433" mass="47745">MSLIQQITTTRRRIVVTIALLLTAFMVVKSRTSVHEKQHTIEMQQALSQHHHAAEIPTAHPLATNSWEGPLRVMFVGDSVTEGVATSHAQALRKTQVPKEGSCSYRFPLMKLLEKKNPGLSLLPVGPFVGHVGTRDTNEECRQQLTNYTKGTSNRHASVWGITASELIGPSDLQKKRLYARKYYFGRKSPQALSIDRDVTIDMLHAQRETLPRTSDEDTSSFGVALLEREHLRRWAYFLKPQLVVVHIGTNDLSTGATAETLVLDRWPKSILALLIPEVTVTSSEPSPKSKHEIQCPSPQHRSIALTSLLPRSSPSHQSLIDQSNRWLSQIDVCKHHASTAAEGTNSCAACVASNVPSNLPPRGPSQMSLETVAHAWCLPCVFLLNISDPRRINDSLAYMYDGLHPNAAGEERIGELLADALEGSGGLTYLAN</sequence>
<dbReference type="VEuPathDB" id="TriTrypDB:BSAL_15890"/>
<evidence type="ECO:0000313" key="1">
    <source>
        <dbReference type="EMBL" id="CUG88534.1"/>
    </source>
</evidence>
<accession>A0A0S4JAN7</accession>
<keyword evidence="2" id="KW-1185">Reference proteome</keyword>
<dbReference type="EMBL" id="CYKH01001647">
    <property type="protein sequence ID" value="CUG88534.1"/>
    <property type="molecule type" value="Genomic_DNA"/>
</dbReference>
<dbReference type="SUPFAM" id="SSF52266">
    <property type="entry name" value="SGNH hydrolase"/>
    <property type="match status" value="2"/>
</dbReference>
<dbReference type="InterPro" id="IPR036514">
    <property type="entry name" value="SGNH_hydro_sf"/>
</dbReference>
<dbReference type="Gene3D" id="3.40.50.1110">
    <property type="entry name" value="SGNH hydrolase"/>
    <property type="match status" value="1"/>
</dbReference>
<dbReference type="CDD" id="cd00229">
    <property type="entry name" value="SGNH_hydrolase"/>
    <property type="match status" value="1"/>
</dbReference>
<evidence type="ECO:0000313" key="2">
    <source>
        <dbReference type="Proteomes" id="UP000051952"/>
    </source>
</evidence>
<dbReference type="Proteomes" id="UP000051952">
    <property type="component" value="Unassembled WGS sequence"/>
</dbReference>
<reference evidence="2" key="1">
    <citation type="submission" date="2015-09" db="EMBL/GenBank/DDBJ databases">
        <authorList>
            <consortium name="Pathogen Informatics"/>
        </authorList>
    </citation>
    <scope>NUCLEOTIDE SEQUENCE [LARGE SCALE GENOMIC DNA]</scope>
    <source>
        <strain evidence="2">Lake Konstanz</strain>
    </source>
</reference>
<gene>
    <name evidence="1" type="ORF">BSAL_15890</name>
</gene>
<dbReference type="AlphaFoldDB" id="A0A0S4JAN7"/>
<protein>
    <submittedName>
        <fullName evidence="1">Membrane-associated protein, putative</fullName>
    </submittedName>
</protein>
<organism evidence="1 2">
    <name type="scientific">Bodo saltans</name>
    <name type="common">Flagellated protozoan</name>
    <dbReference type="NCBI Taxonomy" id="75058"/>
    <lineage>
        <taxon>Eukaryota</taxon>
        <taxon>Discoba</taxon>
        <taxon>Euglenozoa</taxon>
        <taxon>Kinetoplastea</taxon>
        <taxon>Metakinetoplastina</taxon>
        <taxon>Eubodonida</taxon>
        <taxon>Bodonidae</taxon>
        <taxon>Bodo</taxon>
    </lineage>
</organism>